<feature type="compositionally biased region" description="Polar residues" evidence="1">
    <location>
        <begin position="22"/>
        <end position="33"/>
    </location>
</feature>
<name>A0A814FBX8_9BILA</name>
<proteinExistence type="predicted"/>
<evidence type="ECO:0000313" key="2">
    <source>
        <dbReference type="EMBL" id="CAF0979588.1"/>
    </source>
</evidence>
<dbReference type="AlphaFoldDB" id="A0A814FBX8"/>
<comment type="caution">
    <text evidence="2">The sequence shown here is derived from an EMBL/GenBank/DDBJ whole genome shotgun (WGS) entry which is preliminary data.</text>
</comment>
<organism evidence="2 3">
    <name type="scientific">Brachionus calyciflorus</name>
    <dbReference type="NCBI Taxonomy" id="104777"/>
    <lineage>
        <taxon>Eukaryota</taxon>
        <taxon>Metazoa</taxon>
        <taxon>Spiralia</taxon>
        <taxon>Gnathifera</taxon>
        <taxon>Rotifera</taxon>
        <taxon>Eurotatoria</taxon>
        <taxon>Monogononta</taxon>
        <taxon>Pseudotrocha</taxon>
        <taxon>Ploima</taxon>
        <taxon>Brachionidae</taxon>
        <taxon>Brachionus</taxon>
    </lineage>
</organism>
<dbReference type="EMBL" id="CAJNOC010003365">
    <property type="protein sequence ID" value="CAF0979588.1"/>
    <property type="molecule type" value="Genomic_DNA"/>
</dbReference>
<feature type="region of interest" description="Disordered" evidence="1">
    <location>
        <begin position="13"/>
        <end position="39"/>
    </location>
</feature>
<gene>
    <name evidence="2" type="ORF">OXX778_LOCUS15347</name>
</gene>
<keyword evidence="3" id="KW-1185">Reference proteome</keyword>
<evidence type="ECO:0000313" key="3">
    <source>
        <dbReference type="Proteomes" id="UP000663879"/>
    </source>
</evidence>
<dbReference type="Proteomes" id="UP000663879">
    <property type="component" value="Unassembled WGS sequence"/>
</dbReference>
<sequence>MLNSETDFLALADPDSLPSHLLNPNQNQDIGTSKNLNEENNLNKTIEKEENNKNKLETPHELEDAPLQKKNPLSQISEIAADTLITINLKISRLICKKGQKSSYVKLLLTDGNEFLEITSWELEFYKELYEGYVYAFQNYLALSIKNDQYFIKLNSNNVNLQKTSASKLTKIELKIPDPILCRMELFPEILHVSQALISFRAIVQNITTKKILSIININFLKLPLLINTHICLLDKFAYRMKCYDILMKYNIIVDIKNPEYILENNSIYDFRYFLLVKRQGLEIINCVFSEIKYIGKHQNFNPELTSINLSTNTIAYEKIDTIRDSENMENVLIKSKLLDVNLKQSNINMKFTDEAGKIFYANLFDIEKAEPIFNETDLDSLNKKLIDNLGKTFNIKMTVIKKKIDDQNFKTFYNIQAINN</sequence>
<reference evidence="2" key="1">
    <citation type="submission" date="2021-02" db="EMBL/GenBank/DDBJ databases">
        <authorList>
            <person name="Nowell W R."/>
        </authorList>
    </citation>
    <scope>NUCLEOTIDE SEQUENCE</scope>
    <source>
        <strain evidence="2">Ploen Becks lab</strain>
    </source>
</reference>
<evidence type="ECO:0000256" key="1">
    <source>
        <dbReference type="SAM" id="MobiDB-lite"/>
    </source>
</evidence>
<accession>A0A814FBX8</accession>
<protein>
    <submittedName>
        <fullName evidence="2">Uncharacterized protein</fullName>
    </submittedName>
</protein>